<dbReference type="Pfam" id="PF08241">
    <property type="entry name" value="Methyltransf_11"/>
    <property type="match status" value="1"/>
</dbReference>
<dbReference type="SUPFAM" id="SSF53335">
    <property type="entry name" value="S-adenosyl-L-methionine-dependent methyltransferases"/>
    <property type="match status" value="1"/>
</dbReference>
<dbReference type="GO" id="GO:0032259">
    <property type="term" value="P:methylation"/>
    <property type="evidence" value="ECO:0007669"/>
    <property type="project" value="UniProtKB-KW"/>
</dbReference>
<evidence type="ECO:0000256" key="3">
    <source>
        <dbReference type="ARBA" id="ARBA00022679"/>
    </source>
</evidence>
<dbReference type="FunFam" id="3.40.50.150:FF:000461">
    <property type="entry name" value="Sarcosine/dimethylglycine N-methyltransferase"/>
    <property type="match status" value="1"/>
</dbReference>
<dbReference type="RefSeq" id="WP_146296756.1">
    <property type="nucleotide sequence ID" value="NZ_CP042326.1"/>
</dbReference>
<dbReference type="Gene3D" id="3.40.50.150">
    <property type="entry name" value="Vaccinia Virus protein VP39"/>
    <property type="match status" value="1"/>
</dbReference>
<dbReference type="CDD" id="cd02440">
    <property type="entry name" value="AdoMet_MTases"/>
    <property type="match status" value="1"/>
</dbReference>
<accession>A0A5B8NPM1</accession>
<dbReference type="PANTHER" id="PTHR44068:SF11">
    <property type="entry name" value="GERANYL DIPHOSPHATE 2-C-METHYLTRANSFERASE"/>
    <property type="match status" value="1"/>
</dbReference>
<dbReference type="Proteomes" id="UP000318453">
    <property type="component" value="Chromosome"/>
</dbReference>
<evidence type="ECO:0000313" key="7">
    <source>
        <dbReference type="EMBL" id="QDZ40916.1"/>
    </source>
</evidence>
<gene>
    <name evidence="7" type="ORF">FRE64_13780</name>
</gene>
<evidence type="ECO:0000256" key="2">
    <source>
        <dbReference type="ARBA" id="ARBA00022603"/>
    </source>
</evidence>
<organism evidence="7 8">
    <name type="scientific">Euhalothece natronophila Z-M001</name>
    <dbReference type="NCBI Taxonomy" id="522448"/>
    <lineage>
        <taxon>Bacteria</taxon>
        <taxon>Bacillati</taxon>
        <taxon>Cyanobacteriota</taxon>
        <taxon>Cyanophyceae</taxon>
        <taxon>Oscillatoriophycideae</taxon>
        <taxon>Chroococcales</taxon>
        <taxon>Halothecacae</taxon>
        <taxon>Halothece cluster</taxon>
        <taxon>Euhalothece</taxon>
    </lineage>
</organism>
<evidence type="ECO:0000256" key="4">
    <source>
        <dbReference type="ARBA" id="ARBA00022691"/>
    </source>
</evidence>
<keyword evidence="8" id="KW-1185">Reference proteome</keyword>
<sequence>MTKADAVAQQAQDYYDSNSADGFYYRIWGGEDLHIGMYNTPDEPIYDASVRTVARICSKISNWPAGTKVLDLGAGYGGSARYMAKHHGFVVDCINISLVQNERNRQKNKEQGLADKIRVFDGSFEELPFENNSYDVLWSQDSILHSGNRRKVIEEADRVLKSGGDFVFTDPMQTDNCPEGVLEPVLERIHLDSLGSVSFYRQVAEEMGWEFVEFDEQTHQLVNHYSRVLQELEAHYDQLQPECSKEYLDRMKVGLNHWINAGKSGYMAWGILKFHKP</sequence>
<proteinExistence type="inferred from homology"/>
<feature type="domain" description="Methyltransferase type 11" evidence="6">
    <location>
        <begin position="70"/>
        <end position="168"/>
    </location>
</feature>
<keyword evidence="2 7" id="KW-0489">Methyltransferase</keyword>
<dbReference type="GO" id="GO:0052729">
    <property type="term" value="F:dimethylglycine N-methyltransferase activity"/>
    <property type="evidence" value="ECO:0007669"/>
    <property type="project" value="UniProtKB-ARBA"/>
</dbReference>
<evidence type="ECO:0000259" key="6">
    <source>
        <dbReference type="Pfam" id="PF08241"/>
    </source>
</evidence>
<keyword evidence="4" id="KW-0949">S-adenosyl-L-methionine</keyword>
<dbReference type="PANTHER" id="PTHR44068">
    <property type="entry name" value="ZGC:194242"/>
    <property type="match status" value="1"/>
</dbReference>
<dbReference type="InterPro" id="IPR029063">
    <property type="entry name" value="SAM-dependent_MTases_sf"/>
</dbReference>
<comment type="similarity">
    <text evidence="1">Belongs to the methyltransferase superfamily.</text>
</comment>
<dbReference type="InterPro" id="IPR050447">
    <property type="entry name" value="Erg6_SMT_methyltransf"/>
</dbReference>
<dbReference type="OrthoDB" id="529208at2"/>
<evidence type="ECO:0000313" key="8">
    <source>
        <dbReference type="Proteomes" id="UP000318453"/>
    </source>
</evidence>
<dbReference type="AlphaFoldDB" id="A0A5B8NPM1"/>
<dbReference type="EMBL" id="CP042326">
    <property type="protein sequence ID" value="QDZ40916.1"/>
    <property type="molecule type" value="Genomic_DNA"/>
</dbReference>
<dbReference type="KEGG" id="enn:FRE64_13780"/>
<protein>
    <submittedName>
        <fullName evidence="7">Methyltransferase domain-containing protein</fullName>
    </submittedName>
</protein>
<dbReference type="GO" id="GO:0019286">
    <property type="term" value="P:glycine betaine biosynthetic process from glycine"/>
    <property type="evidence" value="ECO:0007669"/>
    <property type="project" value="UniProtKB-ARBA"/>
</dbReference>
<evidence type="ECO:0000256" key="1">
    <source>
        <dbReference type="ARBA" id="ARBA00008361"/>
    </source>
</evidence>
<dbReference type="InterPro" id="IPR013216">
    <property type="entry name" value="Methyltransf_11"/>
</dbReference>
<name>A0A5B8NPM1_9CHRO</name>
<keyword evidence="3 7" id="KW-0808">Transferase</keyword>
<evidence type="ECO:0000256" key="5">
    <source>
        <dbReference type="ARBA" id="ARBA00060542"/>
    </source>
</evidence>
<reference evidence="7" key="1">
    <citation type="submission" date="2019-08" db="EMBL/GenBank/DDBJ databases">
        <title>Carotenoids and Carotenoid Binding Proteins in the Halophilic Cyanobacterium Euhalothece sp. ZM00.</title>
        <authorList>
            <person name="Cho S.M."/>
            <person name="Song J.Y."/>
            <person name="Park Y.-I."/>
        </authorList>
    </citation>
    <scope>NUCLEOTIDE SEQUENCE [LARGE SCALE GENOMIC DNA]</scope>
    <source>
        <strain evidence="7">Z-M001</strain>
    </source>
</reference>
<comment type="pathway">
    <text evidence="5">Amine and polyamine biosynthesis; betaine biosynthesis via glycine pathway; betaine from glycine: step 3/3.</text>
</comment>